<keyword evidence="1 4" id="KW-0963">Cytoplasm</keyword>
<gene>
    <name evidence="4" type="primary">aat</name>
    <name evidence="5" type="ORF">EOJ36_10155</name>
</gene>
<dbReference type="InterPro" id="IPR042221">
    <property type="entry name" value="Leu/Phe-tRNA_Trfase_N"/>
</dbReference>
<evidence type="ECO:0000313" key="6">
    <source>
        <dbReference type="Proteomes" id="UP000282832"/>
    </source>
</evidence>
<dbReference type="RefSeq" id="WP_127804994.1">
    <property type="nucleotide sequence ID" value="NZ_SACY01000005.1"/>
</dbReference>
<dbReference type="EMBL" id="SACY01000005">
    <property type="protein sequence ID" value="RVU23435.1"/>
    <property type="molecule type" value="Genomic_DNA"/>
</dbReference>
<name>A0A437PMD4_9BACT</name>
<dbReference type="NCBIfam" id="TIGR00667">
    <property type="entry name" value="aat"/>
    <property type="match status" value="1"/>
</dbReference>
<comment type="similarity">
    <text evidence="4">Belongs to the L/F-transferase family.</text>
</comment>
<comment type="caution">
    <text evidence="5">The sequence shown here is derived from an EMBL/GenBank/DDBJ whole genome shotgun (WGS) entry which is preliminary data.</text>
</comment>
<dbReference type="Pfam" id="PF03588">
    <property type="entry name" value="Leu_Phe_trans"/>
    <property type="match status" value="1"/>
</dbReference>
<evidence type="ECO:0000256" key="3">
    <source>
        <dbReference type="ARBA" id="ARBA00023315"/>
    </source>
</evidence>
<dbReference type="AlphaFoldDB" id="A0A437PMD4"/>
<evidence type="ECO:0000256" key="4">
    <source>
        <dbReference type="HAMAP-Rule" id="MF_00688"/>
    </source>
</evidence>
<proteinExistence type="inferred from homology"/>
<dbReference type="GO" id="GO:0030163">
    <property type="term" value="P:protein catabolic process"/>
    <property type="evidence" value="ECO:0007669"/>
    <property type="project" value="UniProtKB-UniRule"/>
</dbReference>
<dbReference type="GO" id="GO:0008914">
    <property type="term" value="F:leucyl-tRNA--protein transferase activity"/>
    <property type="evidence" value="ECO:0007669"/>
    <property type="project" value="UniProtKB-UniRule"/>
</dbReference>
<dbReference type="Proteomes" id="UP000282832">
    <property type="component" value="Unassembled WGS sequence"/>
</dbReference>
<comment type="catalytic activity">
    <reaction evidence="4">
        <text>N-terminal L-lysyl-[protein] + L-leucyl-tRNA(Leu) = N-terminal L-leucyl-L-lysyl-[protein] + tRNA(Leu) + H(+)</text>
        <dbReference type="Rhea" id="RHEA:12340"/>
        <dbReference type="Rhea" id="RHEA-COMP:9613"/>
        <dbReference type="Rhea" id="RHEA-COMP:9622"/>
        <dbReference type="Rhea" id="RHEA-COMP:12670"/>
        <dbReference type="Rhea" id="RHEA-COMP:12671"/>
        <dbReference type="ChEBI" id="CHEBI:15378"/>
        <dbReference type="ChEBI" id="CHEBI:65249"/>
        <dbReference type="ChEBI" id="CHEBI:78442"/>
        <dbReference type="ChEBI" id="CHEBI:78494"/>
        <dbReference type="ChEBI" id="CHEBI:133043"/>
        <dbReference type="EC" id="2.3.2.6"/>
    </reaction>
</comment>
<evidence type="ECO:0000256" key="2">
    <source>
        <dbReference type="ARBA" id="ARBA00022679"/>
    </source>
</evidence>
<keyword evidence="2 4" id="KW-0808">Transferase</keyword>
<evidence type="ECO:0000256" key="1">
    <source>
        <dbReference type="ARBA" id="ARBA00022490"/>
    </source>
</evidence>
<sequence>MANHENFTLEEMISAYSSGYFPMAEPDGEIFWYNPHPRAIIPIETYKPSKSLKPILNKNLFEIRINQNFKEVIESCSHPRRTEELTWISPYLIELYSEMNQAGFAHSVEAYQNNELVGGLYGVCIGGAFFGESMFTKVSNASKVAFHYLMELLKQEGFVVLDTQFMNDNVKRYGAIEISRSKYTRMLKLAIEKKCEFKLPQMPLF</sequence>
<comment type="subcellular location">
    <subcellularLocation>
        <location evidence="4">Cytoplasm</location>
    </subcellularLocation>
</comment>
<evidence type="ECO:0000313" key="5">
    <source>
        <dbReference type="EMBL" id="RVU23435.1"/>
    </source>
</evidence>
<comment type="catalytic activity">
    <reaction evidence="4">
        <text>N-terminal L-arginyl-[protein] + L-leucyl-tRNA(Leu) = N-terminal L-leucyl-L-arginyl-[protein] + tRNA(Leu) + H(+)</text>
        <dbReference type="Rhea" id="RHEA:50416"/>
        <dbReference type="Rhea" id="RHEA-COMP:9613"/>
        <dbReference type="Rhea" id="RHEA-COMP:9622"/>
        <dbReference type="Rhea" id="RHEA-COMP:12672"/>
        <dbReference type="Rhea" id="RHEA-COMP:12673"/>
        <dbReference type="ChEBI" id="CHEBI:15378"/>
        <dbReference type="ChEBI" id="CHEBI:64719"/>
        <dbReference type="ChEBI" id="CHEBI:78442"/>
        <dbReference type="ChEBI" id="CHEBI:78494"/>
        <dbReference type="ChEBI" id="CHEBI:133044"/>
        <dbReference type="EC" id="2.3.2.6"/>
    </reaction>
</comment>
<dbReference type="Gene3D" id="3.40.630.70">
    <property type="entry name" value="Leucyl/phenylalanyl-tRNA-protein transferase, C-terminal domain"/>
    <property type="match status" value="1"/>
</dbReference>
<keyword evidence="6" id="KW-1185">Reference proteome</keyword>
<reference evidence="5 6" key="1">
    <citation type="submission" date="2019-01" db="EMBL/GenBank/DDBJ databases">
        <authorList>
            <person name="Chen W.-M."/>
        </authorList>
    </citation>
    <scope>NUCLEOTIDE SEQUENCE [LARGE SCALE GENOMIC DNA]</scope>
    <source>
        <strain evidence="5 6">FSY-15</strain>
    </source>
</reference>
<organism evidence="5 6">
    <name type="scientific">Sandaracinomonas limnophila</name>
    <dbReference type="NCBI Taxonomy" id="1862386"/>
    <lineage>
        <taxon>Bacteria</taxon>
        <taxon>Pseudomonadati</taxon>
        <taxon>Bacteroidota</taxon>
        <taxon>Cytophagia</taxon>
        <taxon>Cytophagales</taxon>
        <taxon>Flectobacillaceae</taxon>
        <taxon>Sandaracinomonas</taxon>
    </lineage>
</organism>
<dbReference type="SUPFAM" id="SSF55729">
    <property type="entry name" value="Acyl-CoA N-acyltransferases (Nat)"/>
    <property type="match status" value="1"/>
</dbReference>
<dbReference type="EC" id="2.3.2.6" evidence="4"/>
<dbReference type="OrthoDB" id="9790282at2"/>
<comment type="catalytic activity">
    <reaction evidence="4">
        <text>L-phenylalanyl-tRNA(Phe) + an N-terminal L-alpha-aminoacyl-[protein] = an N-terminal L-phenylalanyl-L-alpha-aminoacyl-[protein] + tRNA(Phe)</text>
        <dbReference type="Rhea" id="RHEA:43632"/>
        <dbReference type="Rhea" id="RHEA-COMP:9668"/>
        <dbReference type="Rhea" id="RHEA-COMP:9699"/>
        <dbReference type="Rhea" id="RHEA-COMP:10636"/>
        <dbReference type="Rhea" id="RHEA-COMP:10637"/>
        <dbReference type="ChEBI" id="CHEBI:78442"/>
        <dbReference type="ChEBI" id="CHEBI:78531"/>
        <dbReference type="ChEBI" id="CHEBI:78597"/>
        <dbReference type="ChEBI" id="CHEBI:83561"/>
        <dbReference type="EC" id="2.3.2.6"/>
    </reaction>
</comment>
<dbReference type="InterPro" id="IPR004616">
    <property type="entry name" value="Leu/Phe-tRNA_Trfase"/>
</dbReference>
<dbReference type="PANTHER" id="PTHR30098:SF2">
    <property type="entry name" value="LEUCYL_PHENYLALANYL-TRNA--PROTEIN TRANSFERASE"/>
    <property type="match status" value="1"/>
</dbReference>
<accession>A0A437PMD4</accession>
<dbReference type="InterPro" id="IPR042203">
    <property type="entry name" value="Leu/Phe-tRNA_Trfase_C"/>
</dbReference>
<dbReference type="HAMAP" id="MF_00688">
    <property type="entry name" value="Leu_Phe_trans"/>
    <property type="match status" value="1"/>
</dbReference>
<comment type="function">
    <text evidence="4">Functions in the N-end rule pathway of protein degradation where it conjugates Leu, Phe and, less efficiently, Met from aminoacyl-tRNAs to the N-termini of proteins containing an N-terminal arginine or lysine.</text>
</comment>
<protein>
    <recommendedName>
        <fullName evidence="4">Leucyl/phenylalanyl-tRNA--protein transferase</fullName>
        <ecNumber evidence="4">2.3.2.6</ecNumber>
    </recommendedName>
    <alternativeName>
        <fullName evidence="4">L/F-transferase</fullName>
    </alternativeName>
    <alternativeName>
        <fullName evidence="4">Leucyltransferase</fullName>
    </alternativeName>
    <alternativeName>
        <fullName evidence="4">Phenyalanyltransferase</fullName>
    </alternativeName>
</protein>
<dbReference type="PANTHER" id="PTHR30098">
    <property type="entry name" value="LEUCYL/PHENYLALANYL-TRNA--PROTEIN TRANSFERASE"/>
    <property type="match status" value="1"/>
</dbReference>
<dbReference type="InterPro" id="IPR016181">
    <property type="entry name" value="Acyl_CoA_acyltransferase"/>
</dbReference>
<keyword evidence="3 4" id="KW-0012">Acyltransferase</keyword>
<dbReference type="Gene3D" id="3.30.70.3550">
    <property type="entry name" value="Leucyl/phenylalanyl-tRNA-protein transferase, N-terminal domain"/>
    <property type="match status" value="1"/>
</dbReference>
<dbReference type="GO" id="GO:0005737">
    <property type="term" value="C:cytoplasm"/>
    <property type="evidence" value="ECO:0007669"/>
    <property type="project" value="UniProtKB-SubCell"/>
</dbReference>